<dbReference type="STRING" id="670482.SAMN04488542_10649"/>
<gene>
    <name evidence="2" type="ORF">SAMN04488542_10649</name>
</gene>
<dbReference type="AlphaFoldDB" id="A0A1G7ILF4"/>
<feature type="transmembrane region" description="Helical" evidence="1">
    <location>
        <begin position="14"/>
        <end position="37"/>
    </location>
</feature>
<keyword evidence="3" id="KW-1185">Reference proteome</keyword>
<evidence type="ECO:0000313" key="2">
    <source>
        <dbReference type="EMBL" id="SDF13445.1"/>
    </source>
</evidence>
<proteinExistence type="predicted"/>
<dbReference type="Proteomes" id="UP000198972">
    <property type="component" value="Unassembled WGS sequence"/>
</dbReference>
<protein>
    <submittedName>
        <fullName evidence="2">Uncharacterized protein</fullName>
    </submittedName>
</protein>
<dbReference type="EMBL" id="FNBG01000006">
    <property type="protein sequence ID" value="SDF13445.1"/>
    <property type="molecule type" value="Genomic_DNA"/>
</dbReference>
<name>A0A1G7ILF4_9BACL</name>
<keyword evidence="1" id="KW-0812">Transmembrane</keyword>
<keyword evidence="1" id="KW-0472">Membrane</keyword>
<feature type="transmembrane region" description="Helical" evidence="1">
    <location>
        <begin position="49"/>
        <end position="68"/>
    </location>
</feature>
<accession>A0A1G7ILF4</accession>
<evidence type="ECO:0000256" key="1">
    <source>
        <dbReference type="SAM" id="Phobius"/>
    </source>
</evidence>
<evidence type="ECO:0000313" key="3">
    <source>
        <dbReference type="Proteomes" id="UP000198972"/>
    </source>
</evidence>
<organism evidence="2 3">
    <name type="scientific">Fontibacillus panacisegetis</name>
    <dbReference type="NCBI Taxonomy" id="670482"/>
    <lineage>
        <taxon>Bacteria</taxon>
        <taxon>Bacillati</taxon>
        <taxon>Bacillota</taxon>
        <taxon>Bacilli</taxon>
        <taxon>Bacillales</taxon>
        <taxon>Paenibacillaceae</taxon>
        <taxon>Fontibacillus</taxon>
    </lineage>
</organism>
<keyword evidence="1" id="KW-1133">Transmembrane helix</keyword>
<reference evidence="2 3" key="1">
    <citation type="submission" date="2016-10" db="EMBL/GenBank/DDBJ databases">
        <authorList>
            <person name="de Groot N.N."/>
        </authorList>
    </citation>
    <scope>NUCLEOTIDE SEQUENCE [LARGE SCALE GENOMIC DNA]</scope>
    <source>
        <strain evidence="2 3">DSM 28129</strain>
    </source>
</reference>
<sequence length="73" mass="7978">MNNDSSIAPAVFKILYWFSMIAMSLVLAAITVVLFMFGIKTLKGSRKALGVGCILFSVIAAGMVVLMINRQFF</sequence>
<dbReference type="RefSeq" id="WP_091227997.1">
    <property type="nucleotide sequence ID" value="NZ_FNBG01000006.1"/>
</dbReference>
<dbReference type="OrthoDB" id="2679444at2"/>